<dbReference type="EMBL" id="UYRU01046469">
    <property type="protein sequence ID" value="VDN09136.1"/>
    <property type="molecule type" value="Genomic_DNA"/>
</dbReference>
<proteinExistence type="predicted"/>
<evidence type="ECO:0000256" key="1">
    <source>
        <dbReference type="SAM" id="MobiDB-lite"/>
    </source>
</evidence>
<name>A0A3P7NUD8_DIBLA</name>
<dbReference type="InterPro" id="IPR027914">
    <property type="entry name" value="DUF4456"/>
</dbReference>
<reference evidence="3 4" key="1">
    <citation type="submission" date="2018-11" db="EMBL/GenBank/DDBJ databases">
        <authorList>
            <consortium name="Pathogen Informatics"/>
        </authorList>
    </citation>
    <scope>NUCLEOTIDE SEQUENCE [LARGE SCALE GENOMIC DNA]</scope>
</reference>
<evidence type="ECO:0000313" key="3">
    <source>
        <dbReference type="EMBL" id="VDN09136.1"/>
    </source>
</evidence>
<evidence type="ECO:0000313" key="4">
    <source>
        <dbReference type="Proteomes" id="UP000281553"/>
    </source>
</evidence>
<protein>
    <recommendedName>
        <fullName evidence="2">DUF4456 domain-containing protein</fullName>
    </recommendedName>
</protein>
<dbReference type="Proteomes" id="UP000281553">
    <property type="component" value="Unassembled WGS sequence"/>
</dbReference>
<feature type="region of interest" description="Disordered" evidence="1">
    <location>
        <begin position="134"/>
        <end position="153"/>
    </location>
</feature>
<dbReference type="OrthoDB" id="10436949at2759"/>
<gene>
    <name evidence="3" type="ORF">DILT_LOCUS4967</name>
</gene>
<feature type="domain" description="DUF4456" evidence="2">
    <location>
        <begin position="2"/>
        <end position="134"/>
    </location>
</feature>
<evidence type="ECO:0000259" key="2">
    <source>
        <dbReference type="Pfam" id="PF14644"/>
    </source>
</evidence>
<dbReference type="AlphaFoldDB" id="A0A3P7NUD8"/>
<accession>A0A3P7NUD8</accession>
<keyword evidence="4" id="KW-1185">Reference proteome</keyword>
<dbReference type="Pfam" id="PF14644">
    <property type="entry name" value="DUF4456"/>
    <property type="match status" value="1"/>
</dbReference>
<sequence length="203" mass="23178">MSRLEVLCTRLAKLFFNVLYGRLQRKCEAALEAINTESSAQLKQFDLQREQNYSKLHPKLGLPQYVSTEFNDLNSKEERRRQDTEELLISTLRRKADVLKAACHEFAKKAPVLLESLLLRFDSLVCSNEIQNDDVQQNSEQDDSPNSTAERYQGKRTLPVIDWTEFSKGLRVPSRLQTVAQAPVVAIHVLTANPKAILDYFPG</sequence>
<organism evidence="3 4">
    <name type="scientific">Dibothriocephalus latus</name>
    <name type="common">Fish tapeworm</name>
    <name type="synonym">Diphyllobothrium latum</name>
    <dbReference type="NCBI Taxonomy" id="60516"/>
    <lineage>
        <taxon>Eukaryota</taxon>
        <taxon>Metazoa</taxon>
        <taxon>Spiralia</taxon>
        <taxon>Lophotrochozoa</taxon>
        <taxon>Platyhelminthes</taxon>
        <taxon>Cestoda</taxon>
        <taxon>Eucestoda</taxon>
        <taxon>Diphyllobothriidea</taxon>
        <taxon>Diphyllobothriidae</taxon>
        <taxon>Dibothriocephalus</taxon>
    </lineage>
</organism>
<feature type="compositionally biased region" description="Polar residues" evidence="1">
    <location>
        <begin position="134"/>
        <end position="150"/>
    </location>
</feature>